<dbReference type="InterPro" id="IPR017938">
    <property type="entry name" value="Riboflavin_synthase-like_b-brl"/>
</dbReference>
<dbReference type="Gene3D" id="2.40.30.10">
    <property type="entry name" value="Translation factors"/>
    <property type="match status" value="1"/>
</dbReference>
<evidence type="ECO:0000313" key="2">
    <source>
        <dbReference type="EMBL" id="RKD19521.1"/>
    </source>
</evidence>
<comment type="caution">
    <text evidence="2">The sequence shown here is derived from an EMBL/GenBank/DDBJ whole genome shotgun (WGS) entry which is preliminary data.</text>
</comment>
<gene>
    <name evidence="2" type="ORF">BCY91_13030</name>
</gene>
<dbReference type="SUPFAM" id="SSF63380">
    <property type="entry name" value="Riboflavin synthase domain-like"/>
    <property type="match status" value="1"/>
</dbReference>
<dbReference type="Proteomes" id="UP000283433">
    <property type="component" value="Unassembled WGS sequence"/>
</dbReference>
<dbReference type="InterPro" id="IPR001433">
    <property type="entry name" value="OxRdtase_FAD/NAD-bd"/>
</dbReference>
<dbReference type="PANTHER" id="PTHR47354">
    <property type="entry name" value="NADH OXIDOREDUCTASE HCR"/>
    <property type="match status" value="1"/>
</dbReference>
<proteinExistence type="predicted"/>
<dbReference type="RefSeq" id="WP_120180452.1">
    <property type="nucleotide sequence ID" value="NZ_CBINCU010000006.1"/>
</dbReference>
<dbReference type="InterPro" id="IPR050415">
    <property type="entry name" value="MRET"/>
</dbReference>
<protein>
    <submittedName>
        <fullName evidence="2">Flavodoxin reductase</fullName>
    </submittedName>
</protein>
<dbReference type="Pfam" id="PF08022">
    <property type="entry name" value="FAD_binding_8"/>
    <property type="match status" value="1"/>
</dbReference>
<dbReference type="InterPro" id="IPR039261">
    <property type="entry name" value="FNR_nucleotide-bd"/>
</dbReference>
<dbReference type="EMBL" id="MBTA01000002">
    <property type="protein sequence ID" value="RKD19521.1"/>
    <property type="molecule type" value="Genomic_DNA"/>
</dbReference>
<dbReference type="GO" id="GO:0016491">
    <property type="term" value="F:oxidoreductase activity"/>
    <property type="evidence" value="ECO:0007669"/>
    <property type="project" value="InterPro"/>
</dbReference>
<dbReference type="InterPro" id="IPR017927">
    <property type="entry name" value="FAD-bd_FR_type"/>
</dbReference>
<dbReference type="PROSITE" id="PS51384">
    <property type="entry name" value="FAD_FR"/>
    <property type="match status" value="1"/>
</dbReference>
<organism evidence="2 3">
    <name type="scientific">Pelobium manganitolerans</name>
    <dbReference type="NCBI Taxonomy" id="1842495"/>
    <lineage>
        <taxon>Bacteria</taxon>
        <taxon>Pseudomonadati</taxon>
        <taxon>Bacteroidota</taxon>
        <taxon>Sphingobacteriia</taxon>
        <taxon>Sphingobacteriales</taxon>
        <taxon>Sphingobacteriaceae</taxon>
        <taxon>Pelobium</taxon>
    </lineage>
</organism>
<dbReference type="AlphaFoldDB" id="A0A419SAN8"/>
<dbReference type="Pfam" id="PF00175">
    <property type="entry name" value="NAD_binding_1"/>
    <property type="match status" value="1"/>
</dbReference>
<accession>A0A419SAN8</accession>
<name>A0A419SAN8_9SPHI</name>
<keyword evidence="3" id="KW-1185">Reference proteome</keyword>
<dbReference type="OrthoDB" id="9789468at2"/>
<dbReference type="SUPFAM" id="SSF52343">
    <property type="entry name" value="Ferredoxin reductase-like, C-terminal NADP-linked domain"/>
    <property type="match status" value="1"/>
</dbReference>
<feature type="domain" description="FAD-binding FR-type" evidence="1">
    <location>
        <begin position="1"/>
        <end position="102"/>
    </location>
</feature>
<dbReference type="Gene3D" id="3.40.50.80">
    <property type="entry name" value="Nucleotide-binding domain of ferredoxin-NADP reductase (FNR) module"/>
    <property type="match status" value="1"/>
</dbReference>
<reference evidence="2 3" key="1">
    <citation type="submission" date="2016-07" db="EMBL/GenBank/DDBJ databases">
        <title>Genome of Pelobium manganitolerans.</title>
        <authorList>
            <person name="Wu S."/>
            <person name="Wang G."/>
        </authorList>
    </citation>
    <scope>NUCLEOTIDE SEQUENCE [LARGE SCALE GENOMIC DNA]</scope>
    <source>
        <strain evidence="2 3">YS-25</strain>
    </source>
</reference>
<dbReference type="PRINTS" id="PR00410">
    <property type="entry name" value="PHEHYDRXLASE"/>
</dbReference>
<dbReference type="PANTHER" id="PTHR47354:SF5">
    <property type="entry name" value="PROTEIN RFBI"/>
    <property type="match status" value="1"/>
</dbReference>
<dbReference type="InterPro" id="IPR013112">
    <property type="entry name" value="FAD-bd_8"/>
</dbReference>
<evidence type="ECO:0000313" key="3">
    <source>
        <dbReference type="Proteomes" id="UP000283433"/>
    </source>
</evidence>
<evidence type="ECO:0000259" key="1">
    <source>
        <dbReference type="PROSITE" id="PS51384"/>
    </source>
</evidence>
<sequence>MENHIVKIIDVSPVVSHVFRIRTEKPAGYLFSPGQATEVSLQYAGWENEKRPFTFTCLPSDNYLEFTIKTYEAHQGVTKRIATVAPGDEFEIGDSWGTIQYKGPGVFIAGGAGVTPFLSILRHLNSEGNLGHNQLICSNKYEDEIICFDELKSMLGDRFMNTITQQKDPELPKGRINEAYLKTHIQNFDQPFYVCGPEKFVEDILNILKGLGAKPDGLVFEQ</sequence>